<gene>
    <name evidence="5" type="ORF">DP119_03860</name>
</gene>
<accession>A0A365KAK6</accession>
<dbReference type="InterPro" id="IPR036388">
    <property type="entry name" value="WH-like_DNA-bd_sf"/>
</dbReference>
<proteinExistence type="predicted"/>
<dbReference type="OrthoDB" id="9781630at2"/>
<dbReference type="EMBL" id="QLZQ01000001">
    <property type="protein sequence ID" value="RAZ69806.1"/>
    <property type="molecule type" value="Genomic_DNA"/>
</dbReference>
<protein>
    <submittedName>
        <fullName evidence="5">GntR family transcriptional regulator</fullName>
    </submittedName>
</protein>
<evidence type="ECO:0000256" key="3">
    <source>
        <dbReference type="ARBA" id="ARBA00023163"/>
    </source>
</evidence>
<dbReference type="PANTHER" id="PTHR43537:SF5">
    <property type="entry name" value="UXU OPERON TRANSCRIPTIONAL REGULATOR"/>
    <property type="match status" value="1"/>
</dbReference>
<dbReference type="SMART" id="SM00345">
    <property type="entry name" value="HTH_GNTR"/>
    <property type="match status" value="1"/>
</dbReference>
<reference evidence="5 6" key="1">
    <citation type="submission" date="2018-06" db="EMBL/GenBank/DDBJ databases">
        <title>The draft genome sequences of strains SCU63 and S1.</title>
        <authorList>
            <person name="Gan L."/>
        </authorList>
    </citation>
    <scope>NUCLEOTIDE SEQUENCE [LARGE SCALE GENOMIC DNA]</scope>
    <source>
        <strain evidence="5 6">S1</strain>
    </source>
</reference>
<dbReference type="AlphaFoldDB" id="A0A365KAK6"/>
<dbReference type="GO" id="GO:0003677">
    <property type="term" value="F:DNA binding"/>
    <property type="evidence" value="ECO:0007669"/>
    <property type="project" value="UniProtKB-KW"/>
</dbReference>
<keyword evidence="1" id="KW-0805">Transcription regulation</keyword>
<organism evidence="5 6">
    <name type="scientific">Planococcus maitriensis</name>
    <dbReference type="NCBI Taxonomy" id="221799"/>
    <lineage>
        <taxon>Bacteria</taxon>
        <taxon>Bacillati</taxon>
        <taxon>Bacillota</taxon>
        <taxon>Bacilli</taxon>
        <taxon>Bacillales</taxon>
        <taxon>Caryophanaceae</taxon>
        <taxon>Planococcus</taxon>
    </lineage>
</organism>
<evidence type="ECO:0000256" key="2">
    <source>
        <dbReference type="ARBA" id="ARBA00023125"/>
    </source>
</evidence>
<evidence type="ECO:0000259" key="4">
    <source>
        <dbReference type="PROSITE" id="PS50949"/>
    </source>
</evidence>
<dbReference type="GO" id="GO:0003700">
    <property type="term" value="F:DNA-binding transcription factor activity"/>
    <property type="evidence" value="ECO:0007669"/>
    <property type="project" value="InterPro"/>
</dbReference>
<dbReference type="SUPFAM" id="SSF48008">
    <property type="entry name" value="GntR ligand-binding domain-like"/>
    <property type="match status" value="1"/>
</dbReference>
<dbReference type="RefSeq" id="WP_112231015.1">
    <property type="nucleotide sequence ID" value="NZ_QLZQ01000001.1"/>
</dbReference>
<keyword evidence="3" id="KW-0804">Transcription</keyword>
<dbReference type="Proteomes" id="UP000251869">
    <property type="component" value="Unassembled WGS sequence"/>
</dbReference>
<dbReference type="Gene3D" id="1.10.10.10">
    <property type="entry name" value="Winged helix-like DNA-binding domain superfamily/Winged helix DNA-binding domain"/>
    <property type="match status" value="1"/>
</dbReference>
<evidence type="ECO:0000313" key="6">
    <source>
        <dbReference type="Proteomes" id="UP000251869"/>
    </source>
</evidence>
<keyword evidence="2" id="KW-0238">DNA-binding</keyword>
<dbReference type="PROSITE" id="PS50949">
    <property type="entry name" value="HTH_GNTR"/>
    <property type="match status" value="1"/>
</dbReference>
<evidence type="ECO:0000313" key="5">
    <source>
        <dbReference type="EMBL" id="RAZ69806.1"/>
    </source>
</evidence>
<dbReference type="Pfam" id="PF00392">
    <property type="entry name" value="GntR"/>
    <property type="match status" value="1"/>
</dbReference>
<name>A0A365KAK6_9BACL</name>
<dbReference type="PANTHER" id="PTHR43537">
    <property type="entry name" value="TRANSCRIPTIONAL REGULATOR, GNTR FAMILY"/>
    <property type="match status" value="1"/>
</dbReference>
<keyword evidence="6" id="KW-1185">Reference proteome</keyword>
<dbReference type="InterPro" id="IPR000524">
    <property type="entry name" value="Tscrpt_reg_HTH_GntR"/>
</dbReference>
<sequence length="221" mass="25725">MRKIVKQPTLAEQAYESIKRMIITGELKPGEELPEEKLAAELGISRTPLREALKRLAVDALIELRKTKPALVAKFTHQDVKEIMELRRLLEIYGIEGLSKADQQHVLKELRFAHERQWEAIQAHDFAEFMDWDQWFHDQFYEYHPNKRLRDLIHAVNTGGSRAFLLLSRKVFDSAVIAHREHGTIIEALEQGDLGKAKKQLATHLENIEDRLLKYISQEEL</sequence>
<evidence type="ECO:0000256" key="1">
    <source>
        <dbReference type="ARBA" id="ARBA00023015"/>
    </source>
</evidence>
<comment type="caution">
    <text evidence="5">The sequence shown here is derived from an EMBL/GenBank/DDBJ whole genome shotgun (WGS) entry which is preliminary data.</text>
</comment>
<dbReference type="InterPro" id="IPR036390">
    <property type="entry name" value="WH_DNA-bd_sf"/>
</dbReference>
<dbReference type="CDD" id="cd07377">
    <property type="entry name" value="WHTH_GntR"/>
    <property type="match status" value="1"/>
</dbReference>
<feature type="domain" description="HTH gntR-type" evidence="4">
    <location>
        <begin position="8"/>
        <end position="75"/>
    </location>
</feature>
<dbReference type="SUPFAM" id="SSF46785">
    <property type="entry name" value="Winged helix' DNA-binding domain"/>
    <property type="match status" value="1"/>
</dbReference>
<dbReference type="Gene3D" id="1.20.120.530">
    <property type="entry name" value="GntR ligand-binding domain-like"/>
    <property type="match status" value="1"/>
</dbReference>
<dbReference type="Pfam" id="PF07729">
    <property type="entry name" value="FCD"/>
    <property type="match status" value="1"/>
</dbReference>
<dbReference type="InterPro" id="IPR008920">
    <property type="entry name" value="TF_FadR/GntR_C"/>
</dbReference>
<dbReference type="SMART" id="SM00895">
    <property type="entry name" value="FCD"/>
    <property type="match status" value="1"/>
</dbReference>
<dbReference type="InterPro" id="IPR011711">
    <property type="entry name" value="GntR_C"/>
</dbReference>